<evidence type="ECO:0000313" key="2">
    <source>
        <dbReference type="EMBL" id="ADB62374.1"/>
    </source>
</evidence>
<dbReference type="EMBL" id="CP001860">
    <property type="protein sequence ID" value="ADB62374.1"/>
    <property type="molecule type" value="Genomic_DNA"/>
</dbReference>
<gene>
    <name evidence="2" type="ordered locus">Htur_3512</name>
</gene>
<keyword evidence="1" id="KW-0472">Membrane</keyword>
<evidence type="ECO:0000313" key="3">
    <source>
        <dbReference type="Proteomes" id="UP000001903"/>
    </source>
</evidence>
<dbReference type="GeneID" id="8744132"/>
<reference evidence="2 3" key="1">
    <citation type="journal article" date="2010" name="Stand. Genomic Sci.">
        <title>Complete genome sequence of Haloterrigena turkmenica type strain (4k).</title>
        <authorList>
            <person name="Saunders E."/>
            <person name="Tindall B.J."/>
            <person name="Fahnrich R."/>
            <person name="Lapidus A."/>
            <person name="Copeland A."/>
            <person name="Del Rio T.G."/>
            <person name="Lucas S."/>
            <person name="Chen F."/>
            <person name="Tice H."/>
            <person name="Cheng J.F."/>
            <person name="Han C."/>
            <person name="Detter J.C."/>
            <person name="Bruce D."/>
            <person name="Goodwin L."/>
            <person name="Chain P."/>
            <person name="Pitluck S."/>
            <person name="Pati A."/>
            <person name="Ivanova N."/>
            <person name="Mavromatis K."/>
            <person name="Chen A."/>
            <person name="Palaniappan K."/>
            <person name="Land M."/>
            <person name="Hauser L."/>
            <person name="Chang Y.J."/>
            <person name="Jeffries C.D."/>
            <person name="Brettin T."/>
            <person name="Rohde M."/>
            <person name="Goker M."/>
            <person name="Bristow J."/>
            <person name="Eisen J.A."/>
            <person name="Markowitz V."/>
            <person name="Hugenholtz P."/>
            <person name="Klenk H.P."/>
            <person name="Kyrpides N.C."/>
        </authorList>
    </citation>
    <scope>NUCLEOTIDE SEQUENCE [LARGE SCALE GENOMIC DNA]</scope>
    <source>
        <strain evidence="3">ATCC 51198 / DSM 5511 / JCM 9101 / NCIMB 13204 / VKM B-1734 / 4k</strain>
    </source>
</reference>
<name>D2RQJ7_HALTV</name>
<protein>
    <submittedName>
        <fullName evidence="2">Uncharacterized protein</fullName>
    </submittedName>
</protein>
<proteinExistence type="predicted"/>
<dbReference type="KEGG" id="htu:Htur_3512"/>
<organism evidence="2 3">
    <name type="scientific">Haloterrigena turkmenica (strain ATCC 51198 / DSM 5511 / JCM 9101 / NCIMB 13204 / VKM B-1734 / 4k)</name>
    <name type="common">Halococcus turkmenicus</name>
    <dbReference type="NCBI Taxonomy" id="543526"/>
    <lineage>
        <taxon>Archaea</taxon>
        <taxon>Methanobacteriati</taxon>
        <taxon>Methanobacteriota</taxon>
        <taxon>Stenosarchaea group</taxon>
        <taxon>Halobacteria</taxon>
        <taxon>Halobacteriales</taxon>
        <taxon>Natrialbaceae</taxon>
        <taxon>Haloterrigena</taxon>
    </lineage>
</organism>
<feature type="transmembrane region" description="Helical" evidence="1">
    <location>
        <begin position="79"/>
        <end position="97"/>
    </location>
</feature>
<dbReference type="RefSeq" id="WP_012944629.1">
    <property type="nucleotide sequence ID" value="NC_013743.1"/>
</dbReference>
<feature type="transmembrane region" description="Helical" evidence="1">
    <location>
        <begin position="40"/>
        <end position="58"/>
    </location>
</feature>
<accession>D2RQJ7</accession>
<sequence>MDKETLPRWGWLLLGLFAMAVVANTFNLFVLGPAGVPERYHVVTVITSMAPVLIYIGLWYDDDRQQYWDHSREHIVGDLVFVITGAAIGAGMGLVATEGLGLPPFVEDVIAMAVGFMLSWGLFWWRNTEIYRDLDGR</sequence>
<feature type="transmembrane region" description="Helical" evidence="1">
    <location>
        <begin position="12"/>
        <end position="34"/>
    </location>
</feature>
<dbReference type="Proteomes" id="UP000001903">
    <property type="component" value="Chromosome"/>
</dbReference>
<feature type="transmembrane region" description="Helical" evidence="1">
    <location>
        <begin position="109"/>
        <end position="125"/>
    </location>
</feature>
<dbReference type="eggNOG" id="arCOG10785">
    <property type="taxonomic scope" value="Archaea"/>
</dbReference>
<keyword evidence="1" id="KW-0812">Transmembrane</keyword>
<keyword evidence="1" id="KW-1133">Transmembrane helix</keyword>
<dbReference type="AlphaFoldDB" id="D2RQJ7"/>
<keyword evidence="3" id="KW-1185">Reference proteome</keyword>
<dbReference type="OrthoDB" id="201464at2157"/>
<dbReference type="HOGENOM" id="CLU_1860666_0_0_2"/>
<evidence type="ECO:0000256" key="1">
    <source>
        <dbReference type="SAM" id="Phobius"/>
    </source>
</evidence>